<sequence>MSLTSQPSMHFTKSFVRRADDNTSGSVGGGGALAQPVGAPAPMTTARILPTHTKANYEQFHLVIAKHYANECENVCAEFLDTCRRVFAGMQQANKYVTNHQLQETLSISPGGLVGLVLGGNNLQNDPNSSDNANVERQVRNAIRIASSIVKDGLHEDLSRQKPLRQISSQSFVHSEELAYVHLWHSRREGRKFQQQLRSLAAVRHRIPAPKMLCVPFSVALAYQGRFITVTWMPPLIDELPMTCTNDGVVGTMDDAWRFSCGASLTPQHTQQLGNRLSFHAGADGRYYTITSCVPPLGDRNTDSSNVCRYEHMMTDRAGADDDLRAVEIHVENALTRAAVNLGDVVTNEEKLREAAPDLVTKVCRDAGLNKQFLFRLRNVMVQTLQNSGQDQAAGATVDMLDTEMIGRTLKSVVEAHLLLSIDESDGPFTLSSRLVVVNELMTIFFRNPEFLQGTLMPLMRLKFRATDAFVIHPSHLKLGMVARMLAERFAMTFDPKTRKFATFLEDPVVLGHTGRSPINSAEFFSGNKTLASRRTQDLLQQSFVVKVPHLLLPSTPNFSFAPKMAPALYALSLALMTTTEAYATVASGSDKDFITTSSSGRQELPRNVLRQFYSGLAAYFGQRSQYLAADLASDSIVVENMIQREGNALGHSMQAASNRLNMIDVEHILSRVSECLRTSPEAVGMQNDAWTHVMLSIVERVCGPNIQPISRDHEKELEVKTTLRRVLLTFFSECPVSGREIMKRLPDAVLKLALSFPKERLLPSLLLIAQASQFVLLDDSTANTEPLDQNDCSVLCKVWDELIAQSIPMWLMVCDACPTDALFEETLGRLLADDEALTLLQFVVMVSKVGHVQMLLAEEHGLRVDRRKALLEQFTSSFRHQMGHFQLEKKMEKVTEEVDSLIQPFE</sequence>
<organism evidence="1 2">
    <name type="scientific">Bodo saltans</name>
    <name type="common">Flagellated protozoan</name>
    <dbReference type="NCBI Taxonomy" id="75058"/>
    <lineage>
        <taxon>Eukaryota</taxon>
        <taxon>Discoba</taxon>
        <taxon>Euglenozoa</taxon>
        <taxon>Kinetoplastea</taxon>
        <taxon>Metakinetoplastina</taxon>
        <taxon>Eubodonida</taxon>
        <taxon>Bodonidae</taxon>
        <taxon>Bodo</taxon>
    </lineage>
</organism>
<gene>
    <name evidence="1" type="ORF">BSAL_38305</name>
</gene>
<dbReference type="EMBL" id="CYKH01002064">
    <property type="protein sequence ID" value="CUG92579.1"/>
    <property type="molecule type" value="Genomic_DNA"/>
</dbReference>
<evidence type="ECO:0000313" key="2">
    <source>
        <dbReference type="Proteomes" id="UP000051952"/>
    </source>
</evidence>
<evidence type="ECO:0000313" key="1">
    <source>
        <dbReference type="EMBL" id="CUG92579.1"/>
    </source>
</evidence>
<reference evidence="2" key="1">
    <citation type="submission" date="2015-09" db="EMBL/GenBank/DDBJ databases">
        <authorList>
            <consortium name="Pathogen Informatics"/>
        </authorList>
    </citation>
    <scope>NUCLEOTIDE SEQUENCE [LARGE SCALE GENOMIC DNA]</scope>
    <source>
        <strain evidence="2">Lake Konstanz</strain>
    </source>
</reference>
<name>A0A0S4JM22_BODSA</name>
<dbReference type="VEuPathDB" id="TriTrypDB:BSAL_38305"/>
<dbReference type="AlphaFoldDB" id="A0A0S4JM22"/>
<proteinExistence type="predicted"/>
<accession>A0A0S4JM22</accession>
<protein>
    <submittedName>
        <fullName evidence="1">Uncharacterized protein</fullName>
    </submittedName>
</protein>
<keyword evidence="2" id="KW-1185">Reference proteome</keyword>
<dbReference type="Proteomes" id="UP000051952">
    <property type="component" value="Unassembled WGS sequence"/>
</dbReference>